<evidence type="ECO:0000256" key="1">
    <source>
        <dbReference type="SAM" id="SignalP"/>
    </source>
</evidence>
<gene>
    <name evidence="2" type="ORF">Mlute_02644</name>
</gene>
<organism evidence="2 3">
    <name type="scientific">Meiothermus luteus</name>
    <dbReference type="NCBI Taxonomy" id="2026184"/>
    <lineage>
        <taxon>Bacteria</taxon>
        <taxon>Thermotogati</taxon>
        <taxon>Deinococcota</taxon>
        <taxon>Deinococci</taxon>
        <taxon>Thermales</taxon>
        <taxon>Thermaceae</taxon>
        <taxon>Meiothermus</taxon>
    </lineage>
</organism>
<dbReference type="AlphaFoldDB" id="A0A399EFW8"/>
<reference evidence="2 3" key="1">
    <citation type="submission" date="2018-08" db="EMBL/GenBank/DDBJ databases">
        <title>Meiothermus luteus KCTC 52599 genome sequencing project.</title>
        <authorList>
            <person name="Da Costa M.S."/>
            <person name="Albuquerque L."/>
            <person name="Raposo P."/>
            <person name="Froufe H.J.C."/>
            <person name="Barroso C.S."/>
            <person name="Egas C."/>
        </authorList>
    </citation>
    <scope>NUCLEOTIDE SEQUENCE [LARGE SCALE GENOMIC DNA]</scope>
    <source>
        <strain evidence="2 3">KCTC 52599</strain>
    </source>
</reference>
<dbReference type="OrthoDB" id="34207at2"/>
<protein>
    <recommendedName>
        <fullName evidence="4">Lipoprotein</fullName>
    </recommendedName>
</protein>
<keyword evidence="1" id="KW-0732">Signal</keyword>
<dbReference type="EMBL" id="QWKZ01000129">
    <property type="protein sequence ID" value="RIH81960.1"/>
    <property type="molecule type" value="Genomic_DNA"/>
</dbReference>
<evidence type="ECO:0000313" key="2">
    <source>
        <dbReference type="EMBL" id="RIH81960.1"/>
    </source>
</evidence>
<keyword evidence="3" id="KW-1185">Reference proteome</keyword>
<accession>A0A399EFW8</accession>
<feature type="chain" id="PRO_5017399110" description="Lipoprotein" evidence="1">
    <location>
        <begin position="26"/>
        <end position="284"/>
    </location>
</feature>
<sequence>MGRSLFRFFAVVSLSVLLASCGEQATNEPLSHEDARELKTSFVDSNKYLLAALGNPSNLTTIGGQALPSSVAALVQASNLNPQDAQCGVNVSPTNPPDQDQDGIPAQASFTLDCQETAGSFNFRLRLQDKDDRNPKSGYVLQTDQYELTLYPGTPSEVRIKLDLDLDLTQKNPGYDIGYNFYFEVYKQGKTYSQRHNYTLSYTPDSDENPFLGGTLNYSGNLEYRIPNRYYRLTIDAANLRYAQSCRVSFVGGRVVLRDSRGNQLAIVYNSCNNITATYNGQAL</sequence>
<name>A0A399EFW8_9DEIN</name>
<feature type="signal peptide" evidence="1">
    <location>
        <begin position="1"/>
        <end position="25"/>
    </location>
</feature>
<evidence type="ECO:0000313" key="3">
    <source>
        <dbReference type="Proteomes" id="UP000265800"/>
    </source>
</evidence>
<evidence type="ECO:0008006" key="4">
    <source>
        <dbReference type="Google" id="ProtNLM"/>
    </source>
</evidence>
<proteinExistence type="predicted"/>
<comment type="caution">
    <text evidence="2">The sequence shown here is derived from an EMBL/GenBank/DDBJ whole genome shotgun (WGS) entry which is preliminary data.</text>
</comment>
<dbReference type="Proteomes" id="UP000265800">
    <property type="component" value="Unassembled WGS sequence"/>
</dbReference>
<dbReference type="PROSITE" id="PS51257">
    <property type="entry name" value="PROKAR_LIPOPROTEIN"/>
    <property type="match status" value="1"/>
</dbReference>